<evidence type="ECO:0000256" key="2">
    <source>
        <dbReference type="SAM" id="SignalP"/>
    </source>
</evidence>
<dbReference type="PROSITE" id="PS51257">
    <property type="entry name" value="PROKAR_LIPOPROTEIN"/>
    <property type="match status" value="1"/>
</dbReference>
<feature type="compositionally biased region" description="Low complexity" evidence="1">
    <location>
        <begin position="51"/>
        <end position="78"/>
    </location>
</feature>
<keyword evidence="4" id="KW-1185">Reference proteome</keyword>
<reference evidence="3 4" key="1">
    <citation type="submission" date="2020-03" db="EMBL/GenBank/DDBJ databases">
        <title>Draft Genome Sequence of 2-Methylisoborneol Producing Pseudanabaena yagii Strain GIHE-NHR1 Isolated from North Han River in South Korea.</title>
        <authorList>
            <person name="Jeong J."/>
        </authorList>
    </citation>
    <scope>NUCLEOTIDE SEQUENCE [LARGE SCALE GENOMIC DNA]</scope>
    <source>
        <strain evidence="3 4">GIHE-NHR1</strain>
    </source>
</reference>
<feature type="region of interest" description="Disordered" evidence="1">
    <location>
        <begin position="34"/>
        <end position="87"/>
    </location>
</feature>
<comment type="caution">
    <text evidence="3">The sequence shown here is derived from an EMBL/GenBank/DDBJ whole genome shotgun (WGS) entry which is preliminary data.</text>
</comment>
<evidence type="ECO:0000256" key="1">
    <source>
        <dbReference type="SAM" id="MobiDB-lite"/>
    </source>
</evidence>
<feature type="chain" id="PRO_5047033076" evidence="2">
    <location>
        <begin position="22"/>
        <end position="251"/>
    </location>
</feature>
<keyword evidence="2" id="KW-0732">Signal</keyword>
<evidence type="ECO:0000313" key="3">
    <source>
        <dbReference type="EMBL" id="NMF60978.1"/>
    </source>
</evidence>
<proteinExistence type="predicted"/>
<name>A0ABX1LXN7_9CYAN</name>
<dbReference type="EMBL" id="JAAVJL010000004">
    <property type="protein sequence ID" value="NMF60978.1"/>
    <property type="molecule type" value="Genomic_DNA"/>
</dbReference>
<protein>
    <submittedName>
        <fullName evidence="3">Uncharacterized protein</fullName>
    </submittedName>
</protein>
<dbReference type="Proteomes" id="UP000738376">
    <property type="component" value="Unassembled WGS sequence"/>
</dbReference>
<dbReference type="RefSeq" id="WP_169365910.1">
    <property type="nucleotide sequence ID" value="NZ_JAAVJL010000004.1"/>
</dbReference>
<gene>
    <name evidence="3" type="ORF">HC246_23850</name>
</gene>
<organism evidence="3 4">
    <name type="scientific">Pseudanabaena yagii GIHE-NHR1</name>
    <dbReference type="NCBI Taxonomy" id="2722753"/>
    <lineage>
        <taxon>Bacteria</taxon>
        <taxon>Bacillati</taxon>
        <taxon>Cyanobacteriota</taxon>
        <taxon>Cyanophyceae</taxon>
        <taxon>Pseudanabaenales</taxon>
        <taxon>Pseudanabaenaceae</taxon>
        <taxon>Pseudanabaena</taxon>
        <taxon>Pseudanabaena yagii</taxon>
    </lineage>
</organism>
<sequence>MFLYQKLSMRVSMLLPLAAIAMLLFTACSNSNTGGKSNVSMPATDITKVSPTPTNTKNNPSPNPTNATNQIASPAKSPTPSPTIDFSKLPELEIGELELYKHRSGILEISVPKDWQVVDNSQPSEILVTWNEKAGRATISSNIFVPPSEIPENRLSDVFEIIVKGMYGNQPDFEMRSPVVESAGNIVIEWTSTVTIGDKKLKFQANSKMQRVNNKFAILTFGAIEPKFTEMKDSFAKISNSQTVNASLAIP</sequence>
<feature type="signal peptide" evidence="2">
    <location>
        <begin position="1"/>
        <end position="21"/>
    </location>
</feature>
<evidence type="ECO:0000313" key="4">
    <source>
        <dbReference type="Proteomes" id="UP000738376"/>
    </source>
</evidence>
<accession>A0ABX1LXN7</accession>